<protein>
    <submittedName>
        <fullName evidence="3">Putative membrane protein</fullName>
    </submittedName>
</protein>
<accession>Q4A358</accession>
<name>Q4A358_EHV8U</name>
<keyword evidence="2" id="KW-1133">Transmembrane helix</keyword>
<feature type="transmembrane region" description="Helical" evidence="2">
    <location>
        <begin position="6"/>
        <end position="26"/>
    </location>
</feature>
<dbReference type="GeneID" id="3654975"/>
<keyword evidence="2" id="KW-0472">Membrane</keyword>
<evidence type="ECO:0000256" key="1">
    <source>
        <dbReference type="SAM" id="MobiDB-lite"/>
    </source>
</evidence>
<dbReference type="RefSeq" id="YP_293829.1">
    <property type="nucleotide sequence ID" value="NC_007346.1"/>
</dbReference>
<proteinExistence type="predicted"/>
<sequence length="120" mass="13463">MSIFFIILIALAAMFAVYLLGGYLNIRDKRADNEIYIQQISPHLTVEPGAGHVQPIEPEKFVLTPKAYGEQFQMPNAEQASRARASVIKLEALRQRLASSARGSERESHKYYTSADGWHA</sequence>
<dbReference type="Proteomes" id="UP000000863">
    <property type="component" value="Segment"/>
</dbReference>
<reference evidence="3 4" key="1">
    <citation type="journal article" date="2005" name="Science">
        <title>Complete genome sequence and lytic phase transcription profile of a Coccolithovirus.</title>
        <authorList>
            <person name="Wilson W.H."/>
            <person name="Schroeder D.C."/>
            <person name="Allen M.J."/>
            <person name="Holden M.T.G."/>
            <person name="Parkhill J."/>
            <person name="Barrell B.G."/>
            <person name="Churcher C."/>
            <person name="Hamlin N."/>
            <person name="Mungall K."/>
            <person name="Norbertczak H."/>
            <person name="Quail M.A."/>
            <person name="Price C."/>
            <person name="Rabbinowitsch E."/>
            <person name="Walker D."/>
            <person name="Craigon M."/>
            <person name="Roy D."/>
            <person name="Ghazal P."/>
        </authorList>
    </citation>
    <scope>NUCLEOTIDE SEQUENCE [LARGE SCALE GENOMIC DNA]</scope>
    <source>
        <strain evidence="4">Isolate United Kingdom/English Channel/1999</strain>
    </source>
</reference>
<keyword evidence="2" id="KW-0812">Transmembrane</keyword>
<feature type="region of interest" description="Disordered" evidence="1">
    <location>
        <begin position="99"/>
        <end position="120"/>
    </location>
</feature>
<evidence type="ECO:0000256" key="2">
    <source>
        <dbReference type="SAM" id="Phobius"/>
    </source>
</evidence>
<evidence type="ECO:0000313" key="4">
    <source>
        <dbReference type="Proteomes" id="UP000000863"/>
    </source>
</evidence>
<gene>
    <name evidence="3" type="ORF">EhV075</name>
</gene>
<organism evidence="3 4">
    <name type="scientific">Emiliania huxleyi virus 86 (isolate United Kingdom/English Channel/1999)</name>
    <name type="common">EhV-86</name>
    <dbReference type="NCBI Taxonomy" id="654925"/>
    <lineage>
        <taxon>Viruses</taxon>
        <taxon>Varidnaviria</taxon>
        <taxon>Bamfordvirae</taxon>
        <taxon>Nucleocytoviricota</taxon>
        <taxon>Megaviricetes</taxon>
        <taxon>Algavirales</taxon>
        <taxon>Phycodnaviridae</taxon>
        <taxon>Coccolithovirus</taxon>
        <taxon>Coccolithovirus huxleyi</taxon>
        <taxon>Emiliania huxleyi virus 86</taxon>
    </lineage>
</organism>
<evidence type="ECO:0000313" key="3">
    <source>
        <dbReference type="EMBL" id="CAI65498.1"/>
    </source>
</evidence>
<dbReference type="EMBL" id="AJ890364">
    <property type="protein sequence ID" value="CAI65498.1"/>
    <property type="molecule type" value="Genomic_DNA"/>
</dbReference>
<organismHost>
    <name type="scientific">Emiliania huxleyi</name>
    <name type="common">Coccolithophore</name>
    <name type="synonym">Pontosphaera huxleyi</name>
    <dbReference type="NCBI Taxonomy" id="2903"/>
</organismHost>
<keyword evidence="4" id="KW-1185">Reference proteome</keyword>
<dbReference type="KEGG" id="vg:3654975"/>